<reference evidence="6 7" key="1">
    <citation type="submission" date="2017-06" db="EMBL/GenBank/DDBJ databases">
        <authorList>
            <consortium name="Pathogen Informatics"/>
        </authorList>
    </citation>
    <scope>NUCLEOTIDE SEQUENCE [LARGE SCALE GENOMIC DNA]</scope>
    <source>
        <strain evidence="6 7">NCTC12148</strain>
    </source>
</reference>
<name>A0A240C8X4_SERFI</name>
<evidence type="ECO:0000256" key="4">
    <source>
        <dbReference type="ARBA" id="ARBA00023163"/>
    </source>
</evidence>
<dbReference type="InterPro" id="IPR005119">
    <property type="entry name" value="LysR_subst-bd"/>
</dbReference>
<dbReference type="KEGG" id="sfj:SAMEA4384070_3807"/>
<dbReference type="PROSITE" id="PS50931">
    <property type="entry name" value="HTH_LYSR"/>
    <property type="match status" value="1"/>
</dbReference>
<evidence type="ECO:0000313" key="6">
    <source>
        <dbReference type="EMBL" id="SNW04299.1"/>
    </source>
</evidence>
<keyword evidence="7" id="KW-1185">Reference proteome</keyword>
<dbReference type="Proteomes" id="UP000215134">
    <property type="component" value="Chromosome 1"/>
</dbReference>
<dbReference type="InterPro" id="IPR036388">
    <property type="entry name" value="WH-like_DNA-bd_sf"/>
</dbReference>
<evidence type="ECO:0000313" key="7">
    <source>
        <dbReference type="Proteomes" id="UP000215134"/>
    </source>
</evidence>
<feature type="domain" description="HTH lysR-type" evidence="5">
    <location>
        <begin position="16"/>
        <end position="73"/>
    </location>
</feature>
<dbReference type="PANTHER" id="PTHR30537">
    <property type="entry name" value="HTH-TYPE TRANSCRIPTIONAL REGULATOR"/>
    <property type="match status" value="1"/>
</dbReference>
<keyword evidence="4" id="KW-0804">Transcription</keyword>
<evidence type="ECO:0000259" key="5">
    <source>
        <dbReference type="PROSITE" id="PS50931"/>
    </source>
</evidence>
<dbReference type="AlphaFoldDB" id="A0A240C8X4"/>
<organism evidence="6 7">
    <name type="scientific">Serratia ficaria</name>
    <dbReference type="NCBI Taxonomy" id="61651"/>
    <lineage>
        <taxon>Bacteria</taxon>
        <taxon>Pseudomonadati</taxon>
        <taxon>Pseudomonadota</taxon>
        <taxon>Gammaproteobacteria</taxon>
        <taxon>Enterobacterales</taxon>
        <taxon>Yersiniaceae</taxon>
        <taxon>Serratia</taxon>
    </lineage>
</organism>
<comment type="similarity">
    <text evidence="1">Belongs to the LysR transcriptional regulatory family.</text>
</comment>
<dbReference type="Gene3D" id="3.40.190.290">
    <property type="match status" value="1"/>
</dbReference>
<dbReference type="SUPFAM" id="SSF53850">
    <property type="entry name" value="Periplasmic binding protein-like II"/>
    <property type="match status" value="1"/>
</dbReference>
<dbReference type="InterPro" id="IPR000847">
    <property type="entry name" value="LysR_HTH_N"/>
</dbReference>
<dbReference type="GO" id="GO:0003700">
    <property type="term" value="F:DNA-binding transcription factor activity"/>
    <property type="evidence" value="ECO:0007669"/>
    <property type="project" value="InterPro"/>
</dbReference>
<sequence>MICKTILSAVMKPKDFRIEELRIVRAIAETASVSKAAQLLDMPQSNVSRALTALERRLGLELFIRSPRALALTEFGAQFLRRAALLLDEHSDLLDMSGTYKRSLNGMVTLGAPIGIHSFLAHYLLPPLLHQAPELTVDLLTRNPDEREKKYGAVFDTDCDLLISFFQPQNESLIARPFTRFRVGLFASPDYIARTPLAEPEELHRHRCITLRMLGGSRNTWSCYDRQGQQMQMAVTGTSICDNILPAIELAKQGLGIVYAPYYSVASALESGSLLPCIERERCIDMQAYLIYPQRGVLPHRVQVMMDSIMANIKLHAHRLV</sequence>
<dbReference type="SUPFAM" id="SSF46785">
    <property type="entry name" value="Winged helix' DNA-binding domain"/>
    <property type="match status" value="1"/>
</dbReference>
<protein>
    <submittedName>
        <fullName evidence="6">Gcv operon activator</fullName>
    </submittedName>
</protein>
<dbReference type="PRINTS" id="PR00039">
    <property type="entry name" value="HTHLYSR"/>
</dbReference>
<accession>A0A240C8X4</accession>
<keyword evidence="2" id="KW-0805">Transcription regulation</keyword>
<keyword evidence="3" id="KW-0238">DNA-binding</keyword>
<dbReference type="InterPro" id="IPR058163">
    <property type="entry name" value="LysR-type_TF_proteobact-type"/>
</dbReference>
<dbReference type="GO" id="GO:0043565">
    <property type="term" value="F:sequence-specific DNA binding"/>
    <property type="evidence" value="ECO:0007669"/>
    <property type="project" value="TreeGrafter"/>
</dbReference>
<dbReference type="Pfam" id="PF03466">
    <property type="entry name" value="LysR_substrate"/>
    <property type="match status" value="1"/>
</dbReference>
<gene>
    <name evidence="6" type="primary">gcvA_11</name>
    <name evidence="6" type="ORF">SAMEA4384070_03807</name>
</gene>
<dbReference type="Gene3D" id="1.10.10.10">
    <property type="entry name" value="Winged helix-like DNA-binding domain superfamily/Winged helix DNA-binding domain"/>
    <property type="match status" value="1"/>
</dbReference>
<evidence type="ECO:0000256" key="1">
    <source>
        <dbReference type="ARBA" id="ARBA00009437"/>
    </source>
</evidence>
<dbReference type="EMBL" id="LT906479">
    <property type="protein sequence ID" value="SNW04299.1"/>
    <property type="molecule type" value="Genomic_DNA"/>
</dbReference>
<evidence type="ECO:0000256" key="3">
    <source>
        <dbReference type="ARBA" id="ARBA00023125"/>
    </source>
</evidence>
<dbReference type="InterPro" id="IPR036390">
    <property type="entry name" value="WH_DNA-bd_sf"/>
</dbReference>
<proteinExistence type="inferred from homology"/>
<dbReference type="Pfam" id="PF00126">
    <property type="entry name" value="HTH_1"/>
    <property type="match status" value="1"/>
</dbReference>
<evidence type="ECO:0000256" key="2">
    <source>
        <dbReference type="ARBA" id="ARBA00023015"/>
    </source>
</evidence>
<dbReference type="PANTHER" id="PTHR30537:SF21">
    <property type="entry name" value="HTH-TYPE TRANSCRIPTIONAL REGULATOR SINR-RELATED"/>
    <property type="match status" value="1"/>
</dbReference>
<dbReference type="GO" id="GO:0006351">
    <property type="term" value="P:DNA-templated transcription"/>
    <property type="evidence" value="ECO:0007669"/>
    <property type="project" value="TreeGrafter"/>
</dbReference>
<dbReference type="STRING" id="1411141.GCA_001590885_04485"/>